<organism evidence="2 3">
    <name type="scientific">Taxus chinensis</name>
    <name type="common">Chinese yew</name>
    <name type="synonym">Taxus wallichiana var. chinensis</name>
    <dbReference type="NCBI Taxonomy" id="29808"/>
    <lineage>
        <taxon>Eukaryota</taxon>
        <taxon>Viridiplantae</taxon>
        <taxon>Streptophyta</taxon>
        <taxon>Embryophyta</taxon>
        <taxon>Tracheophyta</taxon>
        <taxon>Spermatophyta</taxon>
        <taxon>Pinopsida</taxon>
        <taxon>Pinidae</taxon>
        <taxon>Conifers II</taxon>
        <taxon>Cupressales</taxon>
        <taxon>Taxaceae</taxon>
        <taxon>Taxus</taxon>
    </lineage>
</organism>
<keyword evidence="3" id="KW-1185">Reference proteome</keyword>
<evidence type="ECO:0000313" key="2">
    <source>
        <dbReference type="EMBL" id="KAH9307185.1"/>
    </source>
</evidence>
<proteinExistence type="predicted"/>
<feature type="compositionally biased region" description="Basic and acidic residues" evidence="1">
    <location>
        <begin position="20"/>
        <end position="33"/>
    </location>
</feature>
<evidence type="ECO:0000256" key="1">
    <source>
        <dbReference type="SAM" id="MobiDB-lite"/>
    </source>
</evidence>
<protein>
    <submittedName>
        <fullName evidence="2">Uncharacterized protein</fullName>
    </submittedName>
</protein>
<dbReference type="EMBL" id="JAHRHJ020000008">
    <property type="protein sequence ID" value="KAH9307185.1"/>
    <property type="molecule type" value="Genomic_DNA"/>
</dbReference>
<gene>
    <name evidence="2" type="ORF">KI387_044400</name>
</gene>
<accession>A0AA38FNX8</accession>
<reference evidence="2 3" key="1">
    <citation type="journal article" date="2021" name="Nat. Plants">
        <title>The Taxus genome provides insights into paclitaxel biosynthesis.</title>
        <authorList>
            <person name="Xiong X."/>
            <person name="Gou J."/>
            <person name="Liao Q."/>
            <person name="Li Y."/>
            <person name="Zhou Q."/>
            <person name="Bi G."/>
            <person name="Li C."/>
            <person name="Du R."/>
            <person name="Wang X."/>
            <person name="Sun T."/>
            <person name="Guo L."/>
            <person name="Liang H."/>
            <person name="Lu P."/>
            <person name="Wu Y."/>
            <person name="Zhang Z."/>
            <person name="Ro D.K."/>
            <person name="Shang Y."/>
            <person name="Huang S."/>
            <person name="Yan J."/>
        </authorList>
    </citation>
    <scope>NUCLEOTIDE SEQUENCE [LARGE SCALE GENOMIC DNA]</scope>
    <source>
        <strain evidence="2">Ta-2019</strain>
    </source>
</reference>
<name>A0AA38FNX8_TAXCH</name>
<comment type="caution">
    <text evidence="2">The sequence shown here is derived from an EMBL/GenBank/DDBJ whole genome shotgun (WGS) entry which is preliminary data.</text>
</comment>
<feature type="non-terminal residue" evidence="2">
    <location>
        <position position="82"/>
    </location>
</feature>
<evidence type="ECO:0000313" key="3">
    <source>
        <dbReference type="Proteomes" id="UP000824469"/>
    </source>
</evidence>
<dbReference type="AlphaFoldDB" id="A0AA38FNX8"/>
<dbReference type="Proteomes" id="UP000824469">
    <property type="component" value="Unassembled WGS sequence"/>
</dbReference>
<feature type="region of interest" description="Disordered" evidence="1">
    <location>
        <begin position="1"/>
        <end position="33"/>
    </location>
</feature>
<sequence length="82" mass="9227">VHNGTLSKEEVDLTQVAQPVKEEEKQATSPIEQEKLGEIKSELSPLSEESIIQYFFLSFQGPDLIDKPMMEEDHIVLEAPST</sequence>
<feature type="non-terminal residue" evidence="2">
    <location>
        <position position="1"/>
    </location>
</feature>